<dbReference type="PANTHER" id="PTHR34361">
    <property type="entry name" value="OS08G0157800 PROTEIN"/>
    <property type="match status" value="1"/>
</dbReference>
<evidence type="ECO:0000313" key="2">
    <source>
        <dbReference type="EMBL" id="KAF8670045.1"/>
    </source>
</evidence>
<name>A0A835E758_9POAL</name>
<dbReference type="OrthoDB" id="611935at2759"/>
<feature type="compositionally biased region" description="Polar residues" evidence="1">
    <location>
        <begin position="126"/>
        <end position="165"/>
    </location>
</feature>
<accession>A0A835E758</accession>
<gene>
    <name evidence="2" type="ORF">HU200_051236</name>
</gene>
<dbReference type="EMBL" id="JACEFO010002268">
    <property type="protein sequence ID" value="KAF8670045.1"/>
    <property type="molecule type" value="Genomic_DNA"/>
</dbReference>
<evidence type="ECO:0000313" key="3">
    <source>
        <dbReference type="Proteomes" id="UP000636709"/>
    </source>
</evidence>
<keyword evidence="3" id="KW-1185">Reference proteome</keyword>
<proteinExistence type="predicted"/>
<dbReference type="AlphaFoldDB" id="A0A835E758"/>
<protein>
    <submittedName>
        <fullName evidence="2">Uncharacterized protein</fullName>
    </submittedName>
</protein>
<feature type="compositionally biased region" description="Low complexity" evidence="1">
    <location>
        <begin position="114"/>
        <end position="125"/>
    </location>
</feature>
<dbReference type="Proteomes" id="UP000636709">
    <property type="component" value="Unassembled WGS sequence"/>
</dbReference>
<organism evidence="2 3">
    <name type="scientific">Digitaria exilis</name>
    <dbReference type="NCBI Taxonomy" id="1010633"/>
    <lineage>
        <taxon>Eukaryota</taxon>
        <taxon>Viridiplantae</taxon>
        <taxon>Streptophyta</taxon>
        <taxon>Embryophyta</taxon>
        <taxon>Tracheophyta</taxon>
        <taxon>Spermatophyta</taxon>
        <taxon>Magnoliopsida</taxon>
        <taxon>Liliopsida</taxon>
        <taxon>Poales</taxon>
        <taxon>Poaceae</taxon>
        <taxon>PACMAD clade</taxon>
        <taxon>Panicoideae</taxon>
        <taxon>Panicodae</taxon>
        <taxon>Paniceae</taxon>
        <taxon>Anthephorinae</taxon>
        <taxon>Digitaria</taxon>
    </lineage>
</organism>
<evidence type="ECO:0000256" key="1">
    <source>
        <dbReference type="SAM" id="MobiDB-lite"/>
    </source>
</evidence>
<comment type="caution">
    <text evidence="2">The sequence shown here is derived from an EMBL/GenBank/DDBJ whole genome shotgun (WGS) entry which is preliminary data.</text>
</comment>
<sequence>MPSSASSFAAAAAGGGSILSGPSSTLSPNAAPYTLLARQGRAPPGRLQDGDALRFIDDNFVLNGEDNNSYSVSLATNFGVKTSNAVYPSSAHGICQSQPSSSCGMPDSVYPSPSSSVVIGSEPSVTTPSNFKQHQSSFTSGKVTVTIRSPPNRTSETDTNSSGPSSKLAIRKNDESNKVTGKHTSFCGNIKFTNPGNGNGTSQGTMVFSKEINPEFSMKPHGPSACASPCVTMADDVNPDPSECSVDSPCWRGTASRLSPFDALQTLVEQSAKQESVAFDAGQAQRSSTDCEAPTKLQNVVACQSKQNHSQYYVARSLSKKHGEIGTNLTQDFHGKELEFAEHYVEKCNAEKHIIEVIGEDDCIKRSALNSAAPDFIPLSARKSNTGNVTGSCSSSGMNIQGILKGIESMSGVLFNNCSDEMELEEHDYSLLQSVIENLQSCLHKARKVPAKGVSDKAGGLKACFSQNAVSKSVTGNCIGSYTGDNGKGIIISNPADSSRLFGDSRKKCVTGYQQPSLSNFPKELSCEEDHSKALIYRKLWIDAERANCALKYQLKQTCMEIEIDLESSRAHGGGGPRIPSFHLCDMGGDASTSYGSAITSAPMLKDRPGARKSHDLLYAADHVQSGVSNVLSRSKGYITATENIEDGYKNFRPGLEETGVHSHAHPGLQVASNRAHRGLGGSTSDGMPSFSHMSGIDGISHGRCEFGSSDWEHVLKEEIGST</sequence>
<dbReference type="PANTHER" id="PTHR34361:SF2">
    <property type="entry name" value="OS08G0157800 PROTEIN"/>
    <property type="match status" value="1"/>
</dbReference>
<reference evidence="2" key="1">
    <citation type="submission" date="2020-07" db="EMBL/GenBank/DDBJ databases">
        <title>Genome sequence and genetic diversity analysis of an under-domesticated orphan crop, white fonio (Digitaria exilis).</title>
        <authorList>
            <person name="Bennetzen J.L."/>
            <person name="Chen S."/>
            <person name="Ma X."/>
            <person name="Wang X."/>
            <person name="Yssel A.E.J."/>
            <person name="Chaluvadi S.R."/>
            <person name="Johnson M."/>
            <person name="Gangashetty P."/>
            <person name="Hamidou F."/>
            <person name="Sanogo M.D."/>
            <person name="Zwaenepoel A."/>
            <person name="Wallace J."/>
            <person name="Van De Peer Y."/>
            <person name="Van Deynze A."/>
        </authorList>
    </citation>
    <scope>NUCLEOTIDE SEQUENCE</scope>
    <source>
        <tissue evidence="2">Leaves</tissue>
    </source>
</reference>
<feature type="region of interest" description="Disordered" evidence="1">
    <location>
        <begin position="114"/>
        <end position="181"/>
    </location>
</feature>